<dbReference type="CDD" id="cd07186">
    <property type="entry name" value="CofD_like"/>
    <property type="match status" value="1"/>
</dbReference>
<dbReference type="AlphaFoldDB" id="A0A255G7M3"/>
<dbReference type="InterPro" id="IPR010115">
    <property type="entry name" value="FbiA/CofD"/>
</dbReference>
<evidence type="ECO:0000313" key="3">
    <source>
        <dbReference type="EMBL" id="OYO08854.1"/>
    </source>
</evidence>
<dbReference type="OrthoDB" id="7466225at2"/>
<dbReference type="EMBL" id="NMVO01000018">
    <property type="protein sequence ID" value="OYO08854.1"/>
    <property type="molecule type" value="Genomic_DNA"/>
</dbReference>
<evidence type="ECO:0000256" key="2">
    <source>
        <dbReference type="ARBA" id="ARBA00022842"/>
    </source>
</evidence>
<evidence type="ECO:0000313" key="4">
    <source>
        <dbReference type="Proteomes" id="UP000215896"/>
    </source>
</evidence>
<dbReference type="InterPro" id="IPR002882">
    <property type="entry name" value="CofD"/>
</dbReference>
<dbReference type="Gene3D" id="3.40.50.10680">
    <property type="entry name" value="CofD-like domains"/>
    <property type="match status" value="1"/>
</dbReference>
<comment type="caution">
    <text evidence="3">The sequence shown here is derived from an EMBL/GenBank/DDBJ whole genome shotgun (WGS) entry which is preliminary data.</text>
</comment>
<sequence length="350" mass="36488">MTASQSPTRIVVLAGGVGGSRFVRGVRAAYPDARIDVIVNTADDITLHGLRVSPDLDTMMYALGGGIDDAKGWGRAEETWSIMAELKAYAVEPTWFALGDRDIATHLVRTQLIAAGARPTEITAALCTRWLGDEPVRLLPMTDDRVETHVVVADPEAPSGRRAMHFQEFWVRHHAEPEVLEVLQVGGESASASDEVLAAIGAAELILIGPSNPVVSIGPILATGGVRPALRAVTAPVVGVSGILGGAPVLGMADKLLPAIGVEVDAGAVGLHYGARSAGGLLDAWLVDSGDAAAAERLTAAGLPTLATPLLMTTPEDTARFIREGVGLAERADPAVVERAPASRSHQDPR</sequence>
<dbReference type="InterPro" id="IPR038136">
    <property type="entry name" value="CofD-like_dom_sf"/>
</dbReference>
<dbReference type="Gene3D" id="1.10.8.240">
    <property type="entry name" value="CofD-like domain"/>
    <property type="match status" value="1"/>
</dbReference>
<organism evidence="3 4">
    <name type="scientific">Enemella evansiae</name>
    <dbReference type="NCBI Taxonomy" id="2016499"/>
    <lineage>
        <taxon>Bacteria</taxon>
        <taxon>Bacillati</taxon>
        <taxon>Actinomycetota</taxon>
        <taxon>Actinomycetes</taxon>
        <taxon>Propionibacteriales</taxon>
        <taxon>Propionibacteriaceae</taxon>
        <taxon>Enemella</taxon>
    </lineage>
</organism>
<gene>
    <name evidence="3" type="ORF">CGZ94_19030</name>
</gene>
<dbReference type="PANTHER" id="PTHR43007:SF1">
    <property type="entry name" value="2-PHOSPHO-L-LACTATE TRANSFERASE"/>
    <property type="match status" value="1"/>
</dbReference>
<dbReference type="RefSeq" id="WP_094407123.1">
    <property type="nucleotide sequence ID" value="NZ_NMVN01000017.1"/>
</dbReference>
<keyword evidence="1 3" id="KW-0808">Transferase</keyword>
<dbReference type="GO" id="GO:0000287">
    <property type="term" value="F:magnesium ion binding"/>
    <property type="evidence" value="ECO:0007669"/>
    <property type="project" value="InterPro"/>
</dbReference>
<dbReference type="Proteomes" id="UP000215896">
    <property type="component" value="Unassembled WGS sequence"/>
</dbReference>
<accession>A0A255G7M3</accession>
<proteinExistence type="inferred from homology"/>
<reference evidence="3 4" key="1">
    <citation type="submission" date="2017-07" db="EMBL/GenBank/DDBJ databases">
        <title>Draft whole genome sequences of clinical Proprionibacteriaceae strains.</title>
        <authorList>
            <person name="Bernier A.-M."/>
            <person name="Bernard K."/>
            <person name="Domingo M.-C."/>
        </authorList>
    </citation>
    <scope>NUCLEOTIDE SEQUENCE [LARGE SCALE GENOMIC DNA]</scope>
    <source>
        <strain evidence="3 4">NML 030167</strain>
    </source>
</reference>
<dbReference type="PANTHER" id="PTHR43007">
    <property type="entry name" value="2-PHOSPHO-L-LACTATE TRANSFERASE"/>
    <property type="match status" value="1"/>
</dbReference>
<dbReference type="NCBIfam" id="TIGR01819">
    <property type="entry name" value="F420_cofD"/>
    <property type="match status" value="1"/>
</dbReference>
<name>A0A255G7M3_9ACTN</name>
<dbReference type="HAMAP" id="MF_01257">
    <property type="entry name" value="CofD"/>
    <property type="match status" value="1"/>
</dbReference>
<dbReference type="Pfam" id="PF01933">
    <property type="entry name" value="CofD"/>
    <property type="match status" value="1"/>
</dbReference>
<protein>
    <submittedName>
        <fullName evidence="3">2-phospho-L-lactate transferase</fullName>
    </submittedName>
</protein>
<keyword evidence="2" id="KW-0460">Magnesium</keyword>
<keyword evidence="4" id="KW-1185">Reference proteome</keyword>
<dbReference type="GO" id="GO:0043743">
    <property type="term" value="F:LPPG:FO 2-phospho-L-lactate transferase activity"/>
    <property type="evidence" value="ECO:0007669"/>
    <property type="project" value="InterPro"/>
</dbReference>
<evidence type="ECO:0000256" key="1">
    <source>
        <dbReference type="ARBA" id="ARBA00022679"/>
    </source>
</evidence>
<dbReference type="SUPFAM" id="SSF142338">
    <property type="entry name" value="CofD-like"/>
    <property type="match status" value="1"/>
</dbReference>